<organism evidence="2 3">
    <name type="scientific">Anas platyrhynchos</name>
    <name type="common">Mallard</name>
    <name type="synonym">Anas boschas</name>
    <dbReference type="NCBI Taxonomy" id="8839"/>
    <lineage>
        <taxon>Eukaryota</taxon>
        <taxon>Metazoa</taxon>
        <taxon>Chordata</taxon>
        <taxon>Craniata</taxon>
        <taxon>Vertebrata</taxon>
        <taxon>Euteleostomi</taxon>
        <taxon>Archelosauria</taxon>
        <taxon>Archosauria</taxon>
        <taxon>Dinosauria</taxon>
        <taxon>Saurischia</taxon>
        <taxon>Theropoda</taxon>
        <taxon>Coelurosauria</taxon>
        <taxon>Aves</taxon>
        <taxon>Neognathae</taxon>
        <taxon>Galloanserae</taxon>
        <taxon>Anseriformes</taxon>
        <taxon>Anatidae</taxon>
        <taxon>Anatinae</taxon>
        <taxon>Anas</taxon>
    </lineage>
</organism>
<evidence type="ECO:0000313" key="3">
    <source>
        <dbReference type="Proteomes" id="UP000296049"/>
    </source>
</evidence>
<name>R0K2F1_ANAPL</name>
<evidence type="ECO:0000313" key="2">
    <source>
        <dbReference type="EMBL" id="EOB04196.1"/>
    </source>
</evidence>
<accession>R0K2F1</accession>
<protein>
    <submittedName>
        <fullName evidence="2">Uncharacterized protein</fullName>
    </submittedName>
</protein>
<sequence length="268" mass="28905">MTPFKPLAKLPNKPPFVTWETKIPGSSFEITLLGIQHHKTFRFTDKLRSSPNAFTASSPGLPECYRQEEAVRTHSEEEVFRWLKPCGEGLPKEYQTQIKEVRNTNGAYPAPADPLGALRQCSAMLRQVPMQGQASPGTDLWAFPKAGNDTTPAVGQRTTASAGSVPATPGALQSHPGDNGALNSICTADNGIWQQFKGISSKVTERARCRLRQSAMQGSHSPPLRSPDCTGRALAIQQKTLRADTSDRTACSAACLSTASPSQTRSPS</sequence>
<dbReference type="Proteomes" id="UP000296049">
    <property type="component" value="Unassembled WGS sequence"/>
</dbReference>
<feature type="region of interest" description="Disordered" evidence="1">
    <location>
        <begin position="149"/>
        <end position="175"/>
    </location>
</feature>
<evidence type="ECO:0000256" key="1">
    <source>
        <dbReference type="SAM" id="MobiDB-lite"/>
    </source>
</evidence>
<proteinExistence type="predicted"/>
<gene>
    <name evidence="2" type="ORF">Anapl_00136</name>
</gene>
<feature type="compositionally biased region" description="Polar residues" evidence="1">
    <location>
        <begin position="149"/>
        <end position="162"/>
    </location>
</feature>
<reference evidence="3" key="1">
    <citation type="journal article" date="2013" name="Nat. Genet.">
        <title>The duck genome and transcriptome provide insight into an avian influenza virus reservoir species.</title>
        <authorList>
            <person name="Huang Y."/>
            <person name="Li Y."/>
            <person name="Burt D.W."/>
            <person name="Chen H."/>
            <person name="Zhang Y."/>
            <person name="Qian W."/>
            <person name="Kim H."/>
            <person name="Gan S."/>
            <person name="Zhao Y."/>
            <person name="Li J."/>
            <person name="Yi K."/>
            <person name="Feng H."/>
            <person name="Zhu P."/>
            <person name="Li B."/>
            <person name="Liu Q."/>
            <person name="Fairley S."/>
            <person name="Magor K.E."/>
            <person name="Du Z."/>
            <person name="Hu X."/>
            <person name="Goodman L."/>
            <person name="Tafer H."/>
            <person name="Vignal A."/>
            <person name="Lee T."/>
            <person name="Kim K.W."/>
            <person name="Sheng Z."/>
            <person name="An Y."/>
            <person name="Searle S."/>
            <person name="Herrero J."/>
            <person name="Groenen M.A."/>
            <person name="Crooijmans R.P."/>
            <person name="Faraut T."/>
            <person name="Cai Q."/>
            <person name="Webster R.G."/>
            <person name="Aldridge J.R."/>
            <person name="Warren W.C."/>
            <person name="Bartschat S."/>
            <person name="Kehr S."/>
            <person name="Marz M."/>
            <person name="Stadler P.F."/>
            <person name="Smith J."/>
            <person name="Kraus R.H."/>
            <person name="Zhao Y."/>
            <person name="Ren L."/>
            <person name="Fei J."/>
            <person name="Morisson M."/>
            <person name="Kaiser P."/>
            <person name="Griffin D.K."/>
            <person name="Rao M."/>
            <person name="Pitel F."/>
            <person name="Wang J."/>
            <person name="Li N."/>
        </authorList>
    </citation>
    <scope>NUCLEOTIDE SEQUENCE [LARGE SCALE GENOMIC DNA]</scope>
</reference>
<keyword evidence="3" id="KW-1185">Reference proteome</keyword>
<dbReference type="AlphaFoldDB" id="R0K2F1"/>
<dbReference type="EMBL" id="KB742808">
    <property type="protein sequence ID" value="EOB04196.1"/>
    <property type="molecule type" value="Genomic_DNA"/>
</dbReference>